<evidence type="ECO:0000313" key="3">
    <source>
        <dbReference type="Proteomes" id="UP000604046"/>
    </source>
</evidence>
<dbReference type="EMBL" id="CAJNDS010002653">
    <property type="protein sequence ID" value="CAE7557145.1"/>
    <property type="molecule type" value="Genomic_DNA"/>
</dbReference>
<reference evidence="2" key="1">
    <citation type="submission" date="2021-02" db="EMBL/GenBank/DDBJ databases">
        <authorList>
            <person name="Dougan E. K."/>
            <person name="Rhodes N."/>
            <person name="Thang M."/>
            <person name="Chan C."/>
        </authorList>
    </citation>
    <scope>NUCLEOTIDE SEQUENCE</scope>
</reference>
<keyword evidence="3" id="KW-1185">Reference proteome</keyword>
<feature type="compositionally biased region" description="Low complexity" evidence="1">
    <location>
        <begin position="11"/>
        <end position="29"/>
    </location>
</feature>
<name>A0A812U9J1_9DINO</name>
<accession>A0A812U9J1</accession>
<sequence>MSREDHGTPGPRSATSTSLAAAPAAQLGDGLLGDREPFEGSLGDLLKSQLVEMGNFVGGLKLRKEAPPPEPPDLDSWAEWEWHARSPPTQEALRSLDANLSDLLPALKPRDLQSASPLSSKSHATSFHSPSSGLAYELEVLRLQIAALAQSLAGLGACVMNWSAGLVSSRRQELADMVLRYTLPCEHLSRELKELCRDLRSMELFSEEPSLSHANLKEDRGEKAIEKPLTLGALQQMLLQQKQRQAQCAEELHQEPTSSAIDESLELERIRWSMEREAARMEDWERNHRRGITGTVGEHPKDSQQTSVHSVRGTHGTPASDSFDWATAGGRIVF</sequence>
<dbReference type="AlphaFoldDB" id="A0A812U9J1"/>
<gene>
    <name evidence="2" type="ORF">SNAT2548_LOCUS31343</name>
</gene>
<feature type="region of interest" description="Disordered" evidence="1">
    <location>
        <begin position="291"/>
        <end position="323"/>
    </location>
</feature>
<protein>
    <submittedName>
        <fullName evidence="2">Uncharacterized protein</fullName>
    </submittedName>
</protein>
<evidence type="ECO:0000313" key="2">
    <source>
        <dbReference type="EMBL" id="CAE7557145.1"/>
    </source>
</evidence>
<evidence type="ECO:0000256" key="1">
    <source>
        <dbReference type="SAM" id="MobiDB-lite"/>
    </source>
</evidence>
<comment type="caution">
    <text evidence="2">The sequence shown here is derived from an EMBL/GenBank/DDBJ whole genome shotgun (WGS) entry which is preliminary data.</text>
</comment>
<proteinExistence type="predicted"/>
<feature type="region of interest" description="Disordered" evidence="1">
    <location>
        <begin position="1"/>
        <end position="39"/>
    </location>
</feature>
<dbReference type="Proteomes" id="UP000604046">
    <property type="component" value="Unassembled WGS sequence"/>
</dbReference>
<dbReference type="OrthoDB" id="10438199at2759"/>
<organism evidence="2 3">
    <name type="scientific">Symbiodinium natans</name>
    <dbReference type="NCBI Taxonomy" id="878477"/>
    <lineage>
        <taxon>Eukaryota</taxon>
        <taxon>Sar</taxon>
        <taxon>Alveolata</taxon>
        <taxon>Dinophyceae</taxon>
        <taxon>Suessiales</taxon>
        <taxon>Symbiodiniaceae</taxon>
        <taxon>Symbiodinium</taxon>
    </lineage>
</organism>